<evidence type="ECO:0000313" key="5">
    <source>
        <dbReference type="EMBL" id="KAG7598188.1"/>
    </source>
</evidence>
<proteinExistence type="inferred from homology"/>
<sequence length="211" mass="24540">MERCPCFNSHGHIDKANYKRLKAACREGSEDNYLYCPSVRDVQQDDLKHFQHHWVKGEPVVVRNALEVTPGLSWEPTVMWRVYRQINFTEHGIRPEVDVVDCLDISEGTIHPREFFTGYTEGRYDCKDWPQVLKLKDQLLSKSFKDNSPRHWEEFLCSLPLKQYTHPGYGPLNLAVKFPESCLEPDMGPNMYIAYGFAEEFGRGDSVTKLH</sequence>
<evidence type="ECO:0000256" key="2">
    <source>
        <dbReference type="ARBA" id="ARBA00006801"/>
    </source>
</evidence>
<keyword evidence="3" id="KW-0479">Metal-binding</keyword>
<comment type="subcellular location">
    <subcellularLocation>
        <location evidence="1">Nucleus</location>
    </subcellularLocation>
</comment>
<dbReference type="GO" id="GO:0000785">
    <property type="term" value="C:chromatin"/>
    <property type="evidence" value="ECO:0007669"/>
    <property type="project" value="TreeGrafter"/>
</dbReference>
<dbReference type="Proteomes" id="UP000694251">
    <property type="component" value="Chromosome 6"/>
</dbReference>
<evidence type="ECO:0000256" key="3">
    <source>
        <dbReference type="ARBA" id="ARBA00022723"/>
    </source>
</evidence>
<comment type="similarity">
    <text evidence="2">Belongs to the JARID1 histone demethylase family.</text>
</comment>
<dbReference type="EMBL" id="JAEFBJ010000006">
    <property type="protein sequence ID" value="KAG7598188.1"/>
    <property type="molecule type" value="Genomic_DNA"/>
</dbReference>
<dbReference type="OrthoDB" id="1667110at2759"/>
<evidence type="ECO:0008006" key="7">
    <source>
        <dbReference type="Google" id="ProtNLM"/>
    </source>
</evidence>
<dbReference type="GO" id="GO:0006357">
    <property type="term" value="P:regulation of transcription by RNA polymerase II"/>
    <property type="evidence" value="ECO:0007669"/>
    <property type="project" value="TreeGrafter"/>
</dbReference>
<organism evidence="5 6">
    <name type="scientific">Arabidopsis suecica</name>
    <name type="common">Swedish thale-cress</name>
    <name type="synonym">Cardaminopsis suecica</name>
    <dbReference type="NCBI Taxonomy" id="45249"/>
    <lineage>
        <taxon>Eukaryota</taxon>
        <taxon>Viridiplantae</taxon>
        <taxon>Streptophyta</taxon>
        <taxon>Embryophyta</taxon>
        <taxon>Tracheophyta</taxon>
        <taxon>Spermatophyta</taxon>
        <taxon>Magnoliopsida</taxon>
        <taxon>eudicotyledons</taxon>
        <taxon>Gunneridae</taxon>
        <taxon>Pentapetalae</taxon>
        <taxon>rosids</taxon>
        <taxon>malvids</taxon>
        <taxon>Brassicales</taxon>
        <taxon>Brassicaceae</taxon>
        <taxon>Camelineae</taxon>
        <taxon>Arabidopsis</taxon>
    </lineage>
</organism>
<dbReference type="GO" id="GO:0046872">
    <property type="term" value="F:metal ion binding"/>
    <property type="evidence" value="ECO:0007669"/>
    <property type="project" value="UniProtKB-KW"/>
</dbReference>
<dbReference type="PANTHER" id="PTHR12549:SF11">
    <property type="entry name" value="LYSINE-SPECIFIC DEMETHYLASE JMJ25"/>
    <property type="match status" value="1"/>
</dbReference>
<dbReference type="InterPro" id="IPR045109">
    <property type="entry name" value="LSDs-like"/>
</dbReference>
<dbReference type="PANTHER" id="PTHR12549">
    <property type="entry name" value="JMJC DOMAIN-CONTAINING HISTONE DEMETHYLATION PROTEIN"/>
    <property type="match status" value="1"/>
</dbReference>
<keyword evidence="4" id="KW-0539">Nucleus</keyword>
<name>A0A8T2CCZ8_ARASU</name>
<dbReference type="GO" id="GO:0000118">
    <property type="term" value="C:histone deacetylase complex"/>
    <property type="evidence" value="ECO:0007669"/>
    <property type="project" value="TreeGrafter"/>
</dbReference>
<dbReference type="GO" id="GO:0032454">
    <property type="term" value="F:histone H3K9 demethylase activity"/>
    <property type="evidence" value="ECO:0007669"/>
    <property type="project" value="InterPro"/>
</dbReference>
<evidence type="ECO:0000256" key="1">
    <source>
        <dbReference type="ARBA" id="ARBA00004123"/>
    </source>
</evidence>
<gene>
    <name evidence="5" type="ORF">ISN44_As06g024760</name>
</gene>
<accession>A0A8T2CCZ8</accession>
<keyword evidence="6" id="KW-1185">Reference proteome</keyword>
<evidence type="ECO:0000256" key="4">
    <source>
        <dbReference type="ARBA" id="ARBA00023242"/>
    </source>
</evidence>
<dbReference type="GO" id="GO:0003712">
    <property type="term" value="F:transcription coregulator activity"/>
    <property type="evidence" value="ECO:0007669"/>
    <property type="project" value="TreeGrafter"/>
</dbReference>
<reference evidence="5 6" key="1">
    <citation type="submission" date="2020-12" db="EMBL/GenBank/DDBJ databases">
        <title>Concerted genomic and epigenomic changes stabilize Arabidopsis allopolyploids.</title>
        <authorList>
            <person name="Chen Z."/>
        </authorList>
    </citation>
    <scope>NUCLEOTIDE SEQUENCE [LARGE SCALE GENOMIC DNA]</scope>
    <source>
        <strain evidence="5">As9502</strain>
        <tissue evidence="5">Leaf</tissue>
    </source>
</reference>
<comment type="caution">
    <text evidence="5">The sequence shown here is derived from an EMBL/GenBank/DDBJ whole genome shotgun (WGS) entry which is preliminary data.</text>
</comment>
<evidence type="ECO:0000313" key="6">
    <source>
        <dbReference type="Proteomes" id="UP000694251"/>
    </source>
</evidence>
<protein>
    <recommendedName>
        <fullName evidence="7">Lysine-specific demethylase JMJ25</fullName>
    </recommendedName>
</protein>
<dbReference type="AlphaFoldDB" id="A0A8T2CCZ8"/>
<dbReference type="GO" id="GO:0031490">
    <property type="term" value="F:chromatin DNA binding"/>
    <property type="evidence" value="ECO:0007669"/>
    <property type="project" value="TreeGrafter"/>
</dbReference>